<name>A0A318KQD4_9FIRM</name>
<evidence type="ECO:0000313" key="2">
    <source>
        <dbReference type="Proteomes" id="UP000247612"/>
    </source>
</evidence>
<proteinExistence type="predicted"/>
<reference evidence="1 2" key="1">
    <citation type="submission" date="2018-05" db="EMBL/GenBank/DDBJ databases">
        <title>Genomic Encyclopedia of Type Strains, Phase IV (KMG-IV): sequencing the most valuable type-strain genomes for metagenomic binning, comparative biology and taxonomic classification.</title>
        <authorList>
            <person name="Goeker M."/>
        </authorList>
    </citation>
    <scope>NUCLEOTIDE SEQUENCE [LARGE SCALE GENOMIC DNA]</scope>
    <source>
        <strain evidence="1 2">JC118</strain>
    </source>
</reference>
<evidence type="ECO:0000313" key="1">
    <source>
        <dbReference type="EMBL" id="PXX73398.1"/>
    </source>
</evidence>
<comment type="caution">
    <text evidence="1">The sequence shown here is derived from an EMBL/GenBank/DDBJ whole genome shotgun (WGS) entry which is preliminary data.</text>
</comment>
<dbReference type="OrthoDB" id="2068520at2"/>
<accession>A0A318KQD4</accession>
<protein>
    <submittedName>
        <fullName evidence="1">Uncharacterized protein</fullName>
    </submittedName>
</protein>
<dbReference type="AlphaFoldDB" id="A0A318KQD4"/>
<keyword evidence="2" id="KW-1185">Reference proteome</keyword>
<organism evidence="1 2">
    <name type="scientific">Dielma fastidiosa</name>
    <dbReference type="NCBI Taxonomy" id="1034346"/>
    <lineage>
        <taxon>Bacteria</taxon>
        <taxon>Bacillati</taxon>
        <taxon>Bacillota</taxon>
        <taxon>Erysipelotrichia</taxon>
        <taxon>Erysipelotrichales</taxon>
        <taxon>Erysipelotrichaceae</taxon>
        <taxon>Dielma</taxon>
    </lineage>
</organism>
<dbReference type="STRING" id="1034346.GCA_000313565_03470"/>
<gene>
    <name evidence="1" type="ORF">DES51_1391</name>
</gene>
<dbReference type="EMBL" id="QJKH01000039">
    <property type="protein sequence ID" value="PXX73398.1"/>
    <property type="molecule type" value="Genomic_DNA"/>
</dbReference>
<dbReference type="RefSeq" id="WP_022939739.1">
    <property type="nucleotide sequence ID" value="NZ_CABKRQ010000019.1"/>
</dbReference>
<dbReference type="Proteomes" id="UP000247612">
    <property type="component" value="Unassembled WGS sequence"/>
</dbReference>
<sequence length="96" mass="10951">MNKKECKKAVEIISEYAFTNNEYTPTTHEAVEAIGLIDKLIAEHFELVEHATPIKVLWTYDDIPLCPACYKAIDAGNQELCEFCGQRLDWGEDDEN</sequence>